<dbReference type="AlphaFoldDB" id="A0A2W7RHN1"/>
<dbReference type="InterPro" id="IPR036291">
    <property type="entry name" value="NAD(P)-bd_dom_sf"/>
</dbReference>
<proteinExistence type="predicted"/>
<gene>
    <name evidence="1" type="ORF">LV85_00062</name>
</gene>
<dbReference type="EMBL" id="QKZT01000001">
    <property type="protein sequence ID" value="PZX57880.1"/>
    <property type="molecule type" value="Genomic_DNA"/>
</dbReference>
<evidence type="ECO:0000313" key="1">
    <source>
        <dbReference type="EMBL" id="PZX57880.1"/>
    </source>
</evidence>
<protein>
    <submittedName>
        <fullName evidence="1">Nucleoside-diphosphate-sugar epimerase</fullName>
    </submittedName>
</protein>
<evidence type="ECO:0000313" key="2">
    <source>
        <dbReference type="Proteomes" id="UP000248882"/>
    </source>
</evidence>
<comment type="caution">
    <text evidence="1">The sequence shown here is derived from an EMBL/GenBank/DDBJ whole genome shotgun (WGS) entry which is preliminary data.</text>
</comment>
<accession>A0A2W7RHN1</accession>
<reference evidence="1 2" key="1">
    <citation type="submission" date="2018-06" db="EMBL/GenBank/DDBJ databases">
        <title>Genomic Encyclopedia of Archaeal and Bacterial Type Strains, Phase II (KMG-II): from individual species to whole genera.</title>
        <authorList>
            <person name="Goeker M."/>
        </authorList>
    </citation>
    <scope>NUCLEOTIDE SEQUENCE [LARGE SCALE GENOMIC DNA]</scope>
    <source>
        <strain evidence="1 2">DSM 19830</strain>
    </source>
</reference>
<dbReference type="Proteomes" id="UP000248882">
    <property type="component" value="Unassembled WGS sequence"/>
</dbReference>
<dbReference type="Gene3D" id="3.40.50.720">
    <property type="entry name" value="NAD(P)-binding Rossmann-like Domain"/>
    <property type="match status" value="1"/>
</dbReference>
<dbReference type="SUPFAM" id="SSF51735">
    <property type="entry name" value="NAD(P)-binding Rossmann-fold domains"/>
    <property type="match status" value="1"/>
</dbReference>
<keyword evidence="2" id="KW-1185">Reference proteome</keyword>
<name>A0A2W7RHN1_9BACT</name>
<organism evidence="1 2">
    <name type="scientific">Algoriphagus chordae</name>
    <dbReference type="NCBI Taxonomy" id="237019"/>
    <lineage>
        <taxon>Bacteria</taxon>
        <taxon>Pseudomonadati</taxon>
        <taxon>Bacteroidota</taxon>
        <taxon>Cytophagia</taxon>
        <taxon>Cytophagales</taxon>
        <taxon>Cyclobacteriaceae</taxon>
        <taxon>Algoriphagus</taxon>
    </lineage>
</organism>
<sequence>MNSMSKISIIGLGWIGLPLAKILCANHTVCGSTTTAEKAESLQKEGINAIQFALVPFPQGKGFQELFTAEVLVVNIPPRTRTSSGELFLEQIKFLRSMVDNSSIKKVLFVSSTGVYPEANRKEAYTETDFLDKSLTGNETIFKSELMFEKDRNFDLTIVRFGGLLGDERIPGKYVAGRENVKGHSRVNFIYRNDAARMLAWIIEQNLWNEVYNGVAPIHSVRKDVYERNALDLGFEPPRSYENASEGVDRLVSGAKILDSGFEFEFPDPLDFPYSKEV</sequence>